<keyword evidence="4" id="KW-1185">Reference proteome</keyword>
<accession>A0A1G7EI22</accession>
<name>A0A1G7EI22_9ACTN</name>
<evidence type="ECO:0000313" key="3">
    <source>
        <dbReference type="EMBL" id="SDE63217.1"/>
    </source>
</evidence>
<sequence length="240" mass="24289">MLAGVALGVVVAGALAPVRSAAADEASIYLVHGLAEGSVTVSVDGDPVTEGLAATEVAGPFDVAAGERQVTFTTEDGSEVSSSVQLEAGDSSDVVLHLPATADGDPVVTEYPNDLSAVQRGRAAVAVAHTAAVPPADIRVDGEVLFANVANGEYLYEVVPAGSYEVDIVPTGQTSPAVLGPLELELTAGALTRVYAVGDPEDDTMDVASHVIRTGTSGSGRPQSVDTGRGGLADRLLDRR</sequence>
<gene>
    <name evidence="3" type="ORF">SAMN04489747_3949</name>
</gene>
<dbReference type="InterPro" id="IPR025510">
    <property type="entry name" value="DUF4397"/>
</dbReference>
<dbReference type="Proteomes" id="UP000198546">
    <property type="component" value="Chromosome i"/>
</dbReference>
<feature type="region of interest" description="Disordered" evidence="1">
    <location>
        <begin position="213"/>
        <end position="240"/>
    </location>
</feature>
<dbReference type="Pfam" id="PF14344">
    <property type="entry name" value="DUF4397"/>
    <property type="match status" value="1"/>
</dbReference>
<evidence type="ECO:0000259" key="2">
    <source>
        <dbReference type="Pfam" id="PF14344"/>
    </source>
</evidence>
<dbReference type="AlphaFoldDB" id="A0A1G7EI22"/>
<reference evidence="3 4" key="1">
    <citation type="submission" date="2016-10" db="EMBL/GenBank/DDBJ databases">
        <authorList>
            <person name="de Groot N.N."/>
        </authorList>
    </citation>
    <scope>NUCLEOTIDE SEQUENCE [LARGE SCALE GENOMIC DNA]</scope>
    <source>
        <strain evidence="3 4">MON 2.2</strain>
    </source>
</reference>
<protein>
    <recommendedName>
        <fullName evidence="2">DUF4397 domain-containing protein</fullName>
    </recommendedName>
</protein>
<proteinExistence type="predicted"/>
<evidence type="ECO:0000256" key="1">
    <source>
        <dbReference type="SAM" id="MobiDB-lite"/>
    </source>
</evidence>
<dbReference type="STRING" id="675864.SAMN04489747_3949"/>
<feature type="domain" description="DUF4397" evidence="2">
    <location>
        <begin position="26"/>
        <end position="133"/>
    </location>
</feature>
<dbReference type="EMBL" id="LT629688">
    <property type="protein sequence ID" value="SDE63217.1"/>
    <property type="molecule type" value="Genomic_DNA"/>
</dbReference>
<feature type="compositionally biased region" description="Polar residues" evidence="1">
    <location>
        <begin position="214"/>
        <end position="225"/>
    </location>
</feature>
<organism evidence="3 4">
    <name type="scientific">Auraticoccus monumenti</name>
    <dbReference type="NCBI Taxonomy" id="675864"/>
    <lineage>
        <taxon>Bacteria</taxon>
        <taxon>Bacillati</taxon>
        <taxon>Actinomycetota</taxon>
        <taxon>Actinomycetes</taxon>
        <taxon>Propionibacteriales</taxon>
        <taxon>Propionibacteriaceae</taxon>
        <taxon>Auraticoccus</taxon>
    </lineage>
</organism>
<evidence type="ECO:0000313" key="4">
    <source>
        <dbReference type="Proteomes" id="UP000198546"/>
    </source>
</evidence>